<dbReference type="PROSITE" id="PS51257">
    <property type="entry name" value="PROKAR_LIPOPROTEIN"/>
    <property type="match status" value="1"/>
</dbReference>
<dbReference type="RefSeq" id="WP_103130704.1">
    <property type="nucleotide sequence ID" value="NZ_BFAG01000014.1"/>
</dbReference>
<sequence length="167" mass="16744">MPKIPLIALGCAALLASCAPTYTASTIGRIVNASTGAEGTVTFLPGALRTRAGDPFGGNNTTIVIGGQTYAGRAALLEGVAAVPASGGLNFGIAFGSGQSNGNTSTGYGVFLGTPPEPRATLRAGNLIAKTAGANPRTLTCTLQVDERDHGIGDCTGNDGTRYVLQF</sequence>
<keyword evidence="3" id="KW-1185">Reference proteome</keyword>
<accession>A0A2I9E1A4</accession>
<dbReference type="EMBL" id="BFAG01000014">
    <property type="protein sequence ID" value="GBF07385.1"/>
    <property type="molecule type" value="Genomic_DNA"/>
</dbReference>
<evidence type="ECO:0000313" key="3">
    <source>
        <dbReference type="Proteomes" id="UP000236569"/>
    </source>
</evidence>
<dbReference type="AlphaFoldDB" id="A0A2I9E1A4"/>
<evidence type="ECO:0000256" key="1">
    <source>
        <dbReference type="SAM" id="SignalP"/>
    </source>
</evidence>
<proteinExistence type="predicted"/>
<evidence type="ECO:0000313" key="2">
    <source>
        <dbReference type="EMBL" id="GBF07385.1"/>
    </source>
</evidence>
<keyword evidence="1" id="KW-0732">Signal</keyword>
<dbReference type="Proteomes" id="UP000236569">
    <property type="component" value="Unassembled WGS sequence"/>
</dbReference>
<reference evidence="3" key="1">
    <citation type="submission" date="2018-01" db="EMBL/GenBank/DDBJ databases">
        <title>Draft Genome Sequence of the Radioresistant Bacterium Deinococcus aerius TR0125, Isolated from the Higher Atmosphere above Japan.</title>
        <authorList>
            <person name="Satoh K."/>
            <person name="Arai H."/>
            <person name="Sanzen T."/>
            <person name="Kawaguchi Y."/>
            <person name="Hayashi H."/>
            <person name="Yokobori S."/>
            <person name="Yamagishi A."/>
            <person name="Oono Y."/>
            <person name="Narumi I."/>
        </authorList>
    </citation>
    <scope>NUCLEOTIDE SEQUENCE [LARGE SCALE GENOMIC DNA]</scope>
    <source>
        <strain evidence="3">TR0125</strain>
    </source>
</reference>
<feature type="chain" id="PRO_5014402483" description="Lipoprotein" evidence="1">
    <location>
        <begin position="25"/>
        <end position="167"/>
    </location>
</feature>
<organism evidence="2 3">
    <name type="scientific">Deinococcus aerius</name>
    <dbReference type="NCBI Taxonomy" id="200253"/>
    <lineage>
        <taxon>Bacteria</taxon>
        <taxon>Thermotogati</taxon>
        <taxon>Deinococcota</taxon>
        <taxon>Deinococci</taxon>
        <taxon>Deinococcales</taxon>
        <taxon>Deinococcaceae</taxon>
        <taxon>Deinococcus</taxon>
    </lineage>
</organism>
<protein>
    <recommendedName>
        <fullName evidence="4">Lipoprotein</fullName>
    </recommendedName>
</protein>
<dbReference type="OrthoDB" id="73663at2"/>
<gene>
    <name evidence="2" type="ORF">DAERI_140046</name>
</gene>
<comment type="caution">
    <text evidence="2">The sequence shown here is derived from an EMBL/GenBank/DDBJ whole genome shotgun (WGS) entry which is preliminary data.</text>
</comment>
<evidence type="ECO:0008006" key="4">
    <source>
        <dbReference type="Google" id="ProtNLM"/>
    </source>
</evidence>
<name>A0A2I9E1A4_9DEIO</name>
<feature type="signal peptide" evidence="1">
    <location>
        <begin position="1"/>
        <end position="24"/>
    </location>
</feature>